<comment type="pathway">
    <text evidence="1">Lipid metabolism.</text>
</comment>
<dbReference type="KEGG" id="ril:CRIB_1686"/>
<dbReference type="SUPFAM" id="SSF69593">
    <property type="entry name" value="Glycerol-3-phosphate (1)-acyltransferase"/>
    <property type="match status" value="1"/>
</dbReference>
<keyword evidence="2" id="KW-0444">Lipid biosynthesis</keyword>
<proteinExistence type="predicted"/>
<dbReference type="GO" id="GO:0003841">
    <property type="term" value="F:1-acylglycerol-3-phosphate O-acyltransferase activity"/>
    <property type="evidence" value="ECO:0007669"/>
    <property type="project" value="TreeGrafter"/>
</dbReference>
<dbReference type="EMBL" id="LN555523">
    <property type="protein sequence ID" value="CED94293.1"/>
    <property type="molecule type" value="Genomic_DNA"/>
</dbReference>
<dbReference type="GO" id="GO:0006654">
    <property type="term" value="P:phosphatidic acid biosynthetic process"/>
    <property type="evidence" value="ECO:0007669"/>
    <property type="project" value="TreeGrafter"/>
</dbReference>
<dbReference type="GeneID" id="82205718"/>
<evidence type="ECO:0000313" key="7">
    <source>
        <dbReference type="EMBL" id="CED94293.1"/>
    </source>
</evidence>
<keyword evidence="8" id="KW-1185">Reference proteome</keyword>
<dbReference type="RefSeq" id="WP_180701826.1">
    <property type="nucleotide sequence ID" value="NZ_LN555523.1"/>
</dbReference>
<name>A0A1V1I2C0_9FIRM</name>
<gene>
    <name evidence="7" type="ORF">CRIB_1686</name>
</gene>
<evidence type="ECO:0000256" key="1">
    <source>
        <dbReference type="ARBA" id="ARBA00005189"/>
    </source>
</evidence>
<keyword evidence="4" id="KW-0443">Lipid metabolism</keyword>
<sequence length="248" mass="28333">MFNYLKFATYQIFGFSCSIPKLNKIKKNPDNFTNKEIYDFLHKQAEKSLKLVNINLTIKGKENIPNQPVLFICNHSSMLDSFILFSSVDRPIGCVVADEPVWRSMPIVSSWAKLTKCVYINRQNNKEGIKSINEAANNILKGQSMAVFPEGDLTWVKDPDAIISEFRSGALKIAYKAKCPIVPFVIKNSRYTYEGYQPIGKINSKDVEVEFLPPIYDHIENPKLKTIILGESIRDKMIESINKFNQNN</sequence>
<dbReference type="PANTHER" id="PTHR10434">
    <property type="entry name" value="1-ACYL-SN-GLYCEROL-3-PHOSPHATE ACYLTRANSFERASE"/>
    <property type="match status" value="1"/>
</dbReference>
<evidence type="ECO:0000256" key="3">
    <source>
        <dbReference type="ARBA" id="ARBA00022679"/>
    </source>
</evidence>
<dbReference type="AlphaFoldDB" id="A0A1V1I2C0"/>
<dbReference type="InterPro" id="IPR002123">
    <property type="entry name" value="Plipid/glycerol_acylTrfase"/>
</dbReference>
<accession>A0A1V1I2C0</accession>
<dbReference type="Pfam" id="PF01553">
    <property type="entry name" value="Acyltransferase"/>
    <property type="match status" value="1"/>
</dbReference>
<dbReference type="SMART" id="SM00563">
    <property type="entry name" value="PlsC"/>
    <property type="match status" value="1"/>
</dbReference>
<dbReference type="PANTHER" id="PTHR10434:SF64">
    <property type="entry name" value="1-ACYL-SN-GLYCEROL-3-PHOSPHATE ACYLTRANSFERASE-RELATED"/>
    <property type="match status" value="1"/>
</dbReference>
<feature type="domain" description="Phospholipid/glycerol acyltransferase" evidence="6">
    <location>
        <begin position="69"/>
        <end position="189"/>
    </location>
</feature>
<protein>
    <submittedName>
        <fullName evidence="7">Acyltransferase</fullName>
    </submittedName>
</protein>
<reference evidence="7 8" key="1">
    <citation type="submission" date="2014-04" db="EMBL/GenBank/DDBJ databases">
        <authorList>
            <person name="Hornung B.V."/>
        </authorList>
    </citation>
    <scope>NUCLEOTIDE SEQUENCE [LARGE SCALE GENOMIC DNA]</scope>
    <source>
        <strain evidence="7 8">CRIB</strain>
    </source>
</reference>
<dbReference type="PROSITE" id="PS51257">
    <property type="entry name" value="PROKAR_LIPOPROTEIN"/>
    <property type="match status" value="1"/>
</dbReference>
<keyword evidence="3 7" id="KW-0808">Transferase</keyword>
<dbReference type="Proteomes" id="UP000245622">
    <property type="component" value="Chromosome 1"/>
</dbReference>
<keyword evidence="5 7" id="KW-0012">Acyltransferase</keyword>
<evidence type="ECO:0000313" key="8">
    <source>
        <dbReference type="Proteomes" id="UP000245622"/>
    </source>
</evidence>
<evidence type="ECO:0000256" key="4">
    <source>
        <dbReference type="ARBA" id="ARBA00023098"/>
    </source>
</evidence>
<evidence type="ECO:0000256" key="2">
    <source>
        <dbReference type="ARBA" id="ARBA00022516"/>
    </source>
</evidence>
<organism evidence="7 8">
    <name type="scientific">Romboutsia ilealis</name>
    <dbReference type="NCBI Taxonomy" id="1115758"/>
    <lineage>
        <taxon>Bacteria</taxon>
        <taxon>Bacillati</taxon>
        <taxon>Bacillota</taxon>
        <taxon>Clostridia</taxon>
        <taxon>Peptostreptococcales</taxon>
        <taxon>Peptostreptococcaceae</taxon>
        <taxon>Romboutsia</taxon>
    </lineage>
</organism>
<evidence type="ECO:0000256" key="5">
    <source>
        <dbReference type="ARBA" id="ARBA00023315"/>
    </source>
</evidence>
<evidence type="ECO:0000259" key="6">
    <source>
        <dbReference type="SMART" id="SM00563"/>
    </source>
</evidence>
<dbReference type="CDD" id="cd07989">
    <property type="entry name" value="LPLAT_AGPAT-like"/>
    <property type="match status" value="1"/>
</dbReference>